<dbReference type="Proteomes" id="UP000325440">
    <property type="component" value="Unassembled WGS sequence"/>
</dbReference>
<evidence type="ECO:0000313" key="2">
    <source>
        <dbReference type="Proteomes" id="UP000325440"/>
    </source>
</evidence>
<organism evidence="1 2">
    <name type="scientific">Cinara cedri</name>
    <dbReference type="NCBI Taxonomy" id="506608"/>
    <lineage>
        <taxon>Eukaryota</taxon>
        <taxon>Metazoa</taxon>
        <taxon>Ecdysozoa</taxon>
        <taxon>Arthropoda</taxon>
        <taxon>Hexapoda</taxon>
        <taxon>Insecta</taxon>
        <taxon>Pterygota</taxon>
        <taxon>Neoptera</taxon>
        <taxon>Paraneoptera</taxon>
        <taxon>Hemiptera</taxon>
        <taxon>Sternorrhyncha</taxon>
        <taxon>Aphidomorpha</taxon>
        <taxon>Aphidoidea</taxon>
        <taxon>Aphididae</taxon>
        <taxon>Lachninae</taxon>
        <taxon>Cinara</taxon>
    </lineage>
</organism>
<proteinExistence type="predicted"/>
<name>A0A5E4M7P6_9HEMI</name>
<accession>A0A5E4M7P6</accession>
<dbReference type="EMBL" id="CABPRJ010000032">
    <property type="protein sequence ID" value="VVC26408.1"/>
    <property type="molecule type" value="Genomic_DNA"/>
</dbReference>
<evidence type="ECO:0000313" key="1">
    <source>
        <dbReference type="EMBL" id="VVC26408.1"/>
    </source>
</evidence>
<dbReference type="AlphaFoldDB" id="A0A5E4M7P6"/>
<gene>
    <name evidence="1" type="ORF">CINCED_3A002222</name>
</gene>
<keyword evidence="2" id="KW-1185">Reference proteome</keyword>
<reference evidence="1 2" key="1">
    <citation type="submission" date="2019-08" db="EMBL/GenBank/DDBJ databases">
        <authorList>
            <person name="Alioto T."/>
            <person name="Alioto T."/>
            <person name="Gomez Garrido J."/>
        </authorList>
    </citation>
    <scope>NUCLEOTIDE SEQUENCE [LARGE SCALE GENOMIC DNA]</scope>
</reference>
<protein>
    <submittedName>
        <fullName evidence="1">Uncharacterized protein</fullName>
    </submittedName>
</protein>
<sequence>MVLSAQASLPLHPLTIIFRTKVWLSLAHRVVFSQPSASSLESRLALLHGDPVRNQPIWMPMLDVQSPPGSRDLPNCILIRGGVRIAGRDIS</sequence>